<dbReference type="InterPro" id="IPR036736">
    <property type="entry name" value="ACP-like_sf"/>
</dbReference>
<comment type="caution">
    <text evidence="4">The sequence shown here is derived from an EMBL/GenBank/DDBJ whole genome shotgun (WGS) entry which is preliminary data.</text>
</comment>
<dbReference type="Gene3D" id="1.10.1200.10">
    <property type="entry name" value="ACP-like"/>
    <property type="match status" value="1"/>
</dbReference>
<name>J2EN54_PSEFQ</name>
<dbReference type="PANTHER" id="PTHR20863:SF76">
    <property type="entry name" value="CARRIER DOMAIN-CONTAINING PROTEIN"/>
    <property type="match status" value="1"/>
</dbReference>
<evidence type="ECO:0000256" key="1">
    <source>
        <dbReference type="ARBA" id="ARBA00022450"/>
    </source>
</evidence>
<dbReference type="InterPro" id="IPR003231">
    <property type="entry name" value="ACP"/>
</dbReference>
<organism evidence="4">
    <name type="scientific">Pseudomonas fluorescens (strain Q2-87)</name>
    <dbReference type="NCBI Taxonomy" id="1038922"/>
    <lineage>
        <taxon>Bacteria</taxon>
        <taxon>Pseudomonadati</taxon>
        <taxon>Pseudomonadota</taxon>
        <taxon>Gammaproteobacteria</taxon>
        <taxon>Pseudomonadales</taxon>
        <taxon>Pseudomonadaceae</taxon>
        <taxon>Pseudomonas</taxon>
    </lineage>
</organism>
<evidence type="ECO:0000313" key="4">
    <source>
        <dbReference type="EMBL" id="EJL05030.1"/>
    </source>
</evidence>
<evidence type="ECO:0000256" key="2">
    <source>
        <dbReference type="ARBA" id="ARBA00022553"/>
    </source>
</evidence>
<gene>
    <name evidence="4" type="ORF">PflQ2_3836</name>
</gene>
<reference evidence="4" key="1">
    <citation type="journal article" date="2012" name="PLoS Genet.">
        <title>Comparative Genomics of Plant-Associated Pseudomonas spp.: Insights into Diversity and Inheritance of Traits Involved in Multitrophic Interactions.</title>
        <authorList>
            <person name="Loper J.E."/>
            <person name="Hassan K.A."/>
            <person name="Mavrodi D.V."/>
            <person name="Davis E.W.II."/>
            <person name="Lim C.K."/>
            <person name="Shaffer B.T."/>
            <person name="Elbourne L.D."/>
            <person name="Stockwell V.O."/>
            <person name="Hartney S.L."/>
            <person name="Breakwell K."/>
            <person name="Henkels M.D."/>
            <person name="Tetu S.G."/>
            <person name="Rangel L.I."/>
            <person name="Kidarsa T.A."/>
            <person name="Wilson N.L."/>
            <person name="van de Mortel J.E."/>
            <person name="Song C."/>
            <person name="Blumhagen R."/>
            <person name="Radune D."/>
            <person name="Hostetler J.B."/>
            <person name="Brinkac L.M."/>
            <person name="Durkin A.S."/>
            <person name="Kluepfel D.A."/>
            <person name="Wechter W.P."/>
            <person name="Anderson A.J."/>
            <person name="Kim Y.C."/>
            <person name="Pierson L.S.III."/>
            <person name="Pierson E.A."/>
            <person name="Lindow S.E."/>
            <person name="Kobayashi D.Y."/>
            <person name="Raaijmakers J.M."/>
            <person name="Weller D.M."/>
            <person name="Thomashow L.S."/>
            <person name="Allen A.E."/>
            <person name="Paulsen I.T."/>
        </authorList>
    </citation>
    <scope>NUCLEOTIDE SEQUENCE [LARGE SCALE GENOMIC DNA]</scope>
    <source>
        <strain evidence="4">Q2-87</strain>
    </source>
</reference>
<dbReference type="GO" id="GO:0000035">
    <property type="term" value="F:acyl binding"/>
    <property type="evidence" value="ECO:0007669"/>
    <property type="project" value="TreeGrafter"/>
</dbReference>
<dbReference type="SUPFAM" id="SSF47336">
    <property type="entry name" value="ACP-like"/>
    <property type="match status" value="1"/>
</dbReference>
<dbReference type="HOGENOM" id="CLU_108696_21_2_6"/>
<protein>
    <recommendedName>
        <fullName evidence="3">Carrier domain-containing protein</fullName>
    </recommendedName>
</protein>
<dbReference type="PANTHER" id="PTHR20863">
    <property type="entry name" value="ACYL CARRIER PROTEIN"/>
    <property type="match status" value="1"/>
</dbReference>
<accession>J2EN54</accession>
<dbReference type="AlphaFoldDB" id="J2EN54"/>
<dbReference type="Proteomes" id="UP000007289">
    <property type="component" value="Chromosome"/>
</dbReference>
<feature type="domain" description="Carrier" evidence="3">
    <location>
        <begin position="2"/>
        <end position="77"/>
    </location>
</feature>
<dbReference type="Pfam" id="PF00550">
    <property type="entry name" value="PP-binding"/>
    <property type="match status" value="1"/>
</dbReference>
<dbReference type="PROSITE" id="PS50075">
    <property type="entry name" value="CARRIER"/>
    <property type="match status" value="1"/>
</dbReference>
<dbReference type="InterPro" id="IPR009081">
    <property type="entry name" value="PP-bd_ACP"/>
</dbReference>
<evidence type="ECO:0000259" key="3">
    <source>
        <dbReference type="PROSITE" id="PS50075"/>
    </source>
</evidence>
<dbReference type="RefSeq" id="WP_003183844.1">
    <property type="nucleotide sequence ID" value="NZ_CM001558.1"/>
</dbReference>
<dbReference type="PATRIC" id="fig|1038922.3.peg.1678"/>
<sequence length="78" mass="8790">MPTTKETIIELIKKANVVADASSLRDNLKLIDQGIDSMDIFAIMIAIQDHYQIQIPDDDIERLQTVNDLVGYIDSKQS</sequence>
<keyword evidence="2" id="KW-0597">Phosphoprotein</keyword>
<dbReference type="EMBL" id="AGBM01000001">
    <property type="protein sequence ID" value="EJL05030.1"/>
    <property type="molecule type" value="Genomic_DNA"/>
</dbReference>
<dbReference type="GO" id="GO:0000036">
    <property type="term" value="F:acyl carrier activity"/>
    <property type="evidence" value="ECO:0007669"/>
    <property type="project" value="TreeGrafter"/>
</dbReference>
<proteinExistence type="predicted"/>
<keyword evidence="1" id="KW-0596">Phosphopantetheine</keyword>